<dbReference type="AlphaFoldDB" id="A0A0D2PXB8"/>
<keyword evidence="3" id="KW-1185">Reference proteome</keyword>
<dbReference type="Proteomes" id="UP000054270">
    <property type="component" value="Unassembled WGS sequence"/>
</dbReference>
<gene>
    <name evidence="2" type="ORF">HYPSUDRAFT_39225</name>
</gene>
<evidence type="ECO:0000313" key="2">
    <source>
        <dbReference type="EMBL" id="KJA24080.1"/>
    </source>
</evidence>
<evidence type="ECO:0000313" key="3">
    <source>
        <dbReference type="Proteomes" id="UP000054270"/>
    </source>
</evidence>
<protein>
    <submittedName>
        <fullName evidence="2">Uncharacterized protein</fullName>
    </submittedName>
</protein>
<reference evidence="3" key="1">
    <citation type="submission" date="2014-04" db="EMBL/GenBank/DDBJ databases">
        <title>Evolutionary Origins and Diversification of the Mycorrhizal Mutualists.</title>
        <authorList>
            <consortium name="DOE Joint Genome Institute"/>
            <consortium name="Mycorrhizal Genomics Consortium"/>
            <person name="Kohler A."/>
            <person name="Kuo A."/>
            <person name="Nagy L.G."/>
            <person name="Floudas D."/>
            <person name="Copeland A."/>
            <person name="Barry K.W."/>
            <person name="Cichocki N."/>
            <person name="Veneault-Fourrey C."/>
            <person name="LaButti K."/>
            <person name="Lindquist E.A."/>
            <person name="Lipzen A."/>
            <person name="Lundell T."/>
            <person name="Morin E."/>
            <person name="Murat C."/>
            <person name="Riley R."/>
            <person name="Ohm R."/>
            <person name="Sun H."/>
            <person name="Tunlid A."/>
            <person name="Henrissat B."/>
            <person name="Grigoriev I.V."/>
            <person name="Hibbett D.S."/>
            <person name="Martin F."/>
        </authorList>
    </citation>
    <scope>NUCLEOTIDE SEQUENCE [LARGE SCALE GENOMIC DNA]</scope>
    <source>
        <strain evidence="3">FD-334 SS-4</strain>
    </source>
</reference>
<proteinExistence type="predicted"/>
<sequence length="79" mass="8408">MSRPPSIHPCHKAAVRSVHPDSRRATRLGPAQLRNCSRPRCHLHACTLALAGADGAHMSTHARCARLDFAGTFGSGLPS</sequence>
<organism evidence="2 3">
    <name type="scientific">Hypholoma sublateritium (strain FD-334 SS-4)</name>
    <dbReference type="NCBI Taxonomy" id="945553"/>
    <lineage>
        <taxon>Eukaryota</taxon>
        <taxon>Fungi</taxon>
        <taxon>Dikarya</taxon>
        <taxon>Basidiomycota</taxon>
        <taxon>Agaricomycotina</taxon>
        <taxon>Agaricomycetes</taxon>
        <taxon>Agaricomycetidae</taxon>
        <taxon>Agaricales</taxon>
        <taxon>Agaricineae</taxon>
        <taxon>Strophariaceae</taxon>
        <taxon>Hypholoma</taxon>
    </lineage>
</organism>
<accession>A0A0D2PXB8</accession>
<dbReference type="EMBL" id="KN817539">
    <property type="protein sequence ID" value="KJA24080.1"/>
    <property type="molecule type" value="Genomic_DNA"/>
</dbReference>
<feature type="region of interest" description="Disordered" evidence="1">
    <location>
        <begin position="1"/>
        <end position="25"/>
    </location>
</feature>
<evidence type="ECO:0000256" key="1">
    <source>
        <dbReference type="SAM" id="MobiDB-lite"/>
    </source>
</evidence>
<name>A0A0D2PXB8_HYPSF</name>